<evidence type="ECO:0000313" key="4">
    <source>
        <dbReference type="EMBL" id="MFD1694084.1"/>
    </source>
</evidence>
<feature type="domain" description="PAS" evidence="2">
    <location>
        <begin position="719"/>
        <end position="774"/>
    </location>
</feature>
<dbReference type="PANTHER" id="PTHR44757">
    <property type="entry name" value="DIGUANYLATE CYCLASE DGCP"/>
    <property type="match status" value="1"/>
</dbReference>
<dbReference type="Pfam" id="PF00990">
    <property type="entry name" value="GGDEF"/>
    <property type="match status" value="1"/>
</dbReference>
<dbReference type="InterPro" id="IPR035965">
    <property type="entry name" value="PAS-like_dom_sf"/>
</dbReference>
<feature type="domain" description="PAC" evidence="3">
    <location>
        <begin position="270"/>
        <end position="322"/>
    </location>
</feature>
<dbReference type="CDD" id="cd00130">
    <property type="entry name" value="PAS"/>
    <property type="match status" value="1"/>
</dbReference>
<dbReference type="Pfam" id="PF08447">
    <property type="entry name" value="PAS_3"/>
    <property type="match status" value="1"/>
</dbReference>
<evidence type="ECO:0000259" key="2">
    <source>
        <dbReference type="PROSITE" id="PS50112"/>
    </source>
</evidence>
<dbReference type="InterPro" id="IPR043128">
    <property type="entry name" value="Rev_trsase/Diguanyl_cyclase"/>
</dbReference>
<gene>
    <name evidence="4" type="ORF">ACFSC7_01020</name>
</gene>
<dbReference type="SUPFAM" id="SSF55785">
    <property type="entry name" value="PYP-like sensor domain (PAS domain)"/>
    <property type="match status" value="3"/>
</dbReference>
<dbReference type="Pfam" id="PF12860">
    <property type="entry name" value="PAS_7"/>
    <property type="match status" value="2"/>
</dbReference>
<comment type="caution">
    <text evidence="4">The sequence shown here is derived from an EMBL/GenBank/DDBJ whole genome shotgun (WGS) entry which is preliminary data.</text>
</comment>
<dbReference type="Proteomes" id="UP001597327">
    <property type="component" value="Unassembled WGS sequence"/>
</dbReference>
<evidence type="ECO:0000313" key="5">
    <source>
        <dbReference type="Proteomes" id="UP001597327"/>
    </source>
</evidence>
<dbReference type="Gene3D" id="3.30.450.20">
    <property type="entry name" value="PAS domain"/>
    <property type="match status" value="5"/>
</dbReference>
<sequence length="1013" mass="109478">MTLAPTHASASLQSSPSGAGSSIALVPGRERGSEAGSEEQGAGGVLAEPRRLALTALLSSVVALSEGAVRGAAFCAIEPGARDLLVLALDGEGAGGCLPDPGARIALPDCVLDDAQASLVTIPLRDQEGIRLLARQPGADNMRFGLLLDTAASGGRGLPSFKALESVLASAIRLVSPELPSAPPAQTMSDRTEHQQLEFYSQFSELAGTGGWEIDGETLEVRWTSQTCHIHDMPEGETPSLQQWFGLCHPHDQPMLQSAFREALRTGSGWRLNLRIRTAIGREAWVYSVCQPVFDPGRAKPRLVGAVIDISSRQAVETEVNRAQLLYRSTLDALSEGILVVDQNGIVQRYNTATETILEVSTLYEGMSHLSDVVGLIVPEPDADEDADDDAEVLVPSAGEFLTDLLTGRESRSWTALARFGPERRRKWFRCRSEPLIDDASQAMTGVVISVEDVTRQKHSEDMLNEVFEAIPAGFAIYDHTDALVMANGAYRRGLLGGMALRDCQGRSFRELLLKAVEEGRFADLPWSREDRDAWIEDRRTSFFIGDSSHLDQMSNGRWLQTTSQITPSSFRADFFADVTEIKRQASILKGVFDQFPGAVSLVGPDLNLTYYNDHWKRLLHFSGMETDEVLALREVLRNAFRHMGSGEENLEAEVARSAEALRSIDKEPFERRFADGTIYKISGATLPDGSVLTFVEDVTARRQAETRLQEKEREARRKSEDLEQTLAYLDMGVSVFDKDGNLQTWNEKYIEIFGKRDGEVARGVSLTSLIEAEKARGDFKGDVGAHVRGLIGALRRGETVRSRFPLASGRIVSSIHSPLPCGGWIGTHSLVSQSAEAPIPEGPVVAMGRGTQLSGESELLKALDEILQGLRNRKGAGALLVIRIYGPASEVDLAEKLGGSVRAFDMVARLGSGEFCVVLPSVQAGHGALQSLAARIRDELLAQIGGGDRPDNLVMVGAVALTPRLQGGACEVLDMAREACQIAQAGAQGPIVLLEAGGAGRSEDDGSLDPGI</sequence>
<dbReference type="PANTHER" id="PTHR44757:SF2">
    <property type="entry name" value="BIOFILM ARCHITECTURE MAINTENANCE PROTEIN MBAA"/>
    <property type="match status" value="1"/>
</dbReference>
<keyword evidence="5" id="KW-1185">Reference proteome</keyword>
<feature type="compositionally biased region" description="Low complexity" evidence="1">
    <location>
        <begin position="8"/>
        <end position="25"/>
    </location>
</feature>
<dbReference type="InterPro" id="IPR000160">
    <property type="entry name" value="GGDEF_dom"/>
</dbReference>
<dbReference type="InterPro" id="IPR000014">
    <property type="entry name" value="PAS"/>
</dbReference>
<feature type="region of interest" description="Disordered" evidence="1">
    <location>
        <begin position="1"/>
        <end position="44"/>
    </location>
</feature>
<dbReference type="InterPro" id="IPR013655">
    <property type="entry name" value="PAS_fold_3"/>
</dbReference>
<name>A0ABW4JRD7_9HYPH</name>
<reference evidence="5" key="1">
    <citation type="journal article" date="2019" name="Int. J. Syst. Evol. Microbiol.">
        <title>The Global Catalogue of Microorganisms (GCM) 10K type strain sequencing project: providing services to taxonomists for standard genome sequencing and annotation.</title>
        <authorList>
            <consortium name="The Broad Institute Genomics Platform"/>
            <consortium name="The Broad Institute Genome Sequencing Center for Infectious Disease"/>
            <person name="Wu L."/>
            <person name="Ma J."/>
        </authorList>
    </citation>
    <scope>NUCLEOTIDE SEQUENCE [LARGE SCALE GENOMIC DNA]</scope>
    <source>
        <strain evidence="5">JCM 3369</strain>
    </source>
</reference>
<dbReference type="InterPro" id="IPR029787">
    <property type="entry name" value="Nucleotide_cyclase"/>
</dbReference>
<dbReference type="InterPro" id="IPR000700">
    <property type="entry name" value="PAS-assoc_C"/>
</dbReference>
<dbReference type="Gene3D" id="3.30.70.270">
    <property type="match status" value="1"/>
</dbReference>
<evidence type="ECO:0000259" key="3">
    <source>
        <dbReference type="PROSITE" id="PS50113"/>
    </source>
</evidence>
<dbReference type="SMART" id="SM00091">
    <property type="entry name" value="PAS"/>
    <property type="match status" value="5"/>
</dbReference>
<dbReference type="PROSITE" id="PS50112">
    <property type="entry name" value="PAS"/>
    <property type="match status" value="1"/>
</dbReference>
<dbReference type="SUPFAM" id="SSF55073">
    <property type="entry name" value="Nucleotide cyclase"/>
    <property type="match status" value="1"/>
</dbReference>
<proteinExistence type="predicted"/>
<dbReference type="EMBL" id="JBHUFA010000001">
    <property type="protein sequence ID" value="MFD1694084.1"/>
    <property type="molecule type" value="Genomic_DNA"/>
</dbReference>
<accession>A0ABW4JRD7</accession>
<dbReference type="InterPro" id="IPR052155">
    <property type="entry name" value="Biofilm_reg_signaling"/>
</dbReference>
<evidence type="ECO:0000256" key="1">
    <source>
        <dbReference type="SAM" id="MobiDB-lite"/>
    </source>
</evidence>
<dbReference type="SMART" id="SM00267">
    <property type="entry name" value="GGDEF"/>
    <property type="match status" value="1"/>
</dbReference>
<organism evidence="4 5">
    <name type="scientific">Roseibium aestuarii</name>
    <dbReference type="NCBI Taxonomy" id="2600299"/>
    <lineage>
        <taxon>Bacteria</taxon>
        <taxon>Pseudomonadati</taxon>
        <taxon>Pseudomonadota</taxon>
        <taxon>Alphaproteobacteria</taxon>
        <taxon>Hyphomicrobiales</taxon>
        <taxon>Stappiaceae</taxon>
        <taxon>Roseibium</taxon>
    </lineage>
</organism>
<protein>
    <submittedName>
        <fullName evidence="4">PAS-domain containing protein</fullName>
    </submittedName>
</protein>
<dbReference type="RefSeq" id="WP_149892025.1">
    <property type="nucleotide sequence ID" value="NZ_JBHUFA010000001.1"/>
</dbReference>
<dbReference type="Pfam" id="PF13188">
    <property type="entry name" value="PAS_8"/>
    <property type="match status" value="1"/>
</dbReference>
<dbReference type="PROSITE" id="PS50113">
    <property type="entry name" value="PAC"/>
    <property type="match status" value="1"/>
</dbReference>